<accession>A0ABN2MMP4</accession>
<feature type="compositionally biased region" description="Polar residues" evidence="4">
    <location>
        <begin position="1"/>
        <end position="11"/>
    </location>
</feature>
<keyword evidence="2" id="KW-0067">ATP-binding</keyword>
<dbReference type="InterPro" id="IPR011604">
    <property type="entry name" value="PDDEXK-like_dom_sf"/>
</dbReference>
<keyword evidence="2" id="KW-0347">Helicase</keyword>
<keyword evidence="3" id="KW-0234">DNA repair</keyword>
<evidence type="ECO:0000259" key="5">
    <source>
        <dbReference type="Pfam" id="PF12705"/>
    </source>
</evidence>
<evidence type="ECO:0000256" key="2">
    <source>
        <dbReference type="ARBA" id="ARBA00022806"/>
    </source>
</evidence>
<protein>
    <recommendedName>
        <fullName evidence="5">PD-(D/E)XK endonuclease-like domain-containing protein</fullName>
    </recommendedName>
</protein>
<evidence type="ECO:0000256" key="3">
    <source>
        <dbReference type="ARBA" id="ARBA00023204"/>
    </source>
</evidence>
<gene>
    <name evidence="6" type="ORF">GCM10009836_07450</name>
</gene>
<dbReference type="Gene3D" id="3.90.320.10">
    <property type="match status" value="1"/>
</dbReference>
<sequence>MGSPSLASVNEQAAGPVTDPEVAAERRRPALSPSRAADFKQCPLLYRFRAVDRLPEPPGSAALRGTLVHAVLERLFDLPAPERLPGTARVLLGRVWAELVAAAPELVEVVVPAQRAPEAPDPLAEWFASAGALLEVYFGMEDPRAVESEERELLVETELASGVPLRGYLDRLDVGAGGALRIVDYKTGAAPRESGEGRALFQMKFYALALLQLRGRVPEELRLVYLGAGGEELTYRPDEGELRRFERILEAIWAAVQEADRTGEFLPSTGPGCGWCAHKALCPAWGGTPPPYPGWPELRGTAPTAPFGTTPTAPFGTTPTAPFGTTPAAPGGTAPAALGATAPAAPGSTAPTAPSGTTADNPAPDRTAPGRAASGPPPRPVPVAGGMIEP</sequence>
<evidence type="ECO:0000313" key="6">
    <source>
        <dbReference type="EMBL" id="GAA1831923.1"/>
    </source>
</evidence>
<feature type="domain" description="PD-(D/E)XK endonuclease-like" evidence="5">
    <location>
        <begin position="31"/>
        <end position="283"/>
    </location>
</feature>
<proteinExistence type="predicted"/>
<dbReference type="Proteomes" id="UP001500449">
    <property type="component" value="Unassembled WGS sequence"/>
</dbReference>
<dbReference type="InterPro" id="IPR011335">
    <property type="entry name" value="Restrct_endonuc-II-like"/>
</dbReference>
<evidence type="ECO:0000256" key="1">
    <source>
        <dbReference type="ARBA" id="ARBA00022763"/>
    </source>
</evidence>
<feature type="region of interest" description="Disordered" evidence="4">
    <location>
        <begin position="293"/>
        <end position="390"/>
    </location>
</feature>
<keyword evidence="2" id="KW-0547">Nucleotide-binding</keyword>
<feature type="compositionally biased region" description="Low complexity" evidence="4">
    <location>
        <begin position="300"/>
        <end position="359"/>
    </location>
</feature>
<dbReference type="InterPro" id="IPR038726">
    <property type="entry name" value="PDDEXK_AddAB-type"/>
</dbReference>
<comment type="caution">
    <text evidence="6">The sequence shown here is derived from an EMBL/GenBank/DDBJ whole genome shotgun (WGS) entry which is preliminary data.</text>
</comment>
<keyword evidence="1" id="KW-0227">DNA damage</keyword>
<evidence type="ECO:0000256" key="4">
    <source>
        <dbReference type="SAM" id="MobiDB-lite"/>
    </source>
</evidence>
<dbReference type="Pfam" id="PF12705">
    <property type="entry name" value="PDDEXK_1"/>
    <property type="match status" value="1"/>
</dbReference>
<reference evidence="6 7" key="1">
    <citation type="journal article" date="2019" name="Int. J. Syst. Evol. Microbiol.">
        <title>The Global Catalogue of Microorganisms (GCM) 10K type strain sequencing project: providing services to taxonomists for standard genome sequencing and annotation.</title>
        <authorList>
            <consortium name="The Broad Institute Genomics Platform"/>
            <consortium name="The Broad Institute Genome Sequencing Center for Infectious Disease"/>
            <person name="Wu L."/>
            <person name="Ma J."/>
        </authorList>
    </citation>
    <scope>NUCLEOTIDE SEQUENCE [LARGE SCALE GENOMIC DNA]</scope>
    <source>
        <strain evidence="6 7">JCM 16009</strain>
    </source>
</reference>
<organism evidence="6 7">
    <name type="scientific">Pseudonocardia ailaonensis</name>
    <dbReference type="NCBI Taxonomy" id="367279"/>
    <lineage>
        <taxon>Bacteria</taxon>
        <taxon>Bacillati</taxon>
        <taxon>Actinomycetota</taxon>
        <taxon>Actinomycetes</taxon>
        <taxon>Pseudonocardiales</taxon>
        <taxon>Pseudonocardiaceae</taxon>
        <taxon>Pseudonocardia</taxon>
    </lineage>
</organism>
<dbReference type="EMBL" id="BAAAQK010000003">
    <property type="protein sequence ID" value="GAA1831923.1"/>
    <property type="molecule type" value="Genomic_DNA"/>
</dbReference>
<keyword evidence="2" id="KW-0378">Hydrolase</keyword>
<evidence type="ECO:0000313" key="7">
    <source>
        <dbReference type="Proteomes" id="UP001500449"/>
    </source>
</evidence>
<feature type="region of interest" description="Disordered" evidence="4">
    <location>
        <begin position="1"/>
        <end position="35"/>
    </location>
</feature>
<dbReference type="SUPFAM" id="SSF52980">
    <property type="entry name" value="Restriction endonuclease-like"/>
    <property type="match status" value="1"/>
</dbReference>
<keyword evidence="7" id="KW-1185">Reference proteome</keyword>
<name>A0ABN2MMP4_9PSEU</name>